<dbReference type="EMBL" id="VFPP01000001">
    <property type="protein sequence ID" value="TQM82267.1"/>
    <property type="molecule type" value="Genomic_DNA"/>
</dbReference>
<keyword evidence="2" id="KW-1185">Reference proteome</keyword>
<dbReference type="Proteomes" id="UP000316628">
    <property type="component" value="Unassembled WGS sequence"/>
</dbReference>
<evidence type="ECO:0000313" key="2">
    <source>
        <dbReference type="Proteomes" id="UP000316628"/>
    </source>
</evidence>
<keyword evidence="1" id="KW-0418">Kinase</keyword>
<dbReference type="Pfam" id="PF13589">
    <property type="entry name" value="HATPase_c_3"/>
    <property type="match status" value="1"/>
</dbReference>
<name>A0A543JHE3_9PSEU</name>
<comment type="caution">
    <text evidence="1">The sequence shown here is derived from an EMBL/GenBank/DDBJ whole genome shotgun (WGS) entry which is preliminary data.</text>
</comment>
<gene>
    <name evidence="1" type="ORF">FHX81_4665</name>
</gene>
<dbReference type="SUPFAM" id="SSF55874">
    <property type="entry name" value="ATPase domain of HSP90 chaperone/DNA topoisomerase II/histidine kinase"/>
    <property type="match status" value="1"/>
</dbReference>
<dbReference type="InterPro" id="IPR036890">
    <property type="entry name" value="HATPase_C_sf"/>
</dbReference>
<evidence type="ECO:0000313" key="1">
    <source>
        <dbReference type="EMBL" id="TQM82267.1"/>
    </source>
</evidence>
<dbReference type="Gene3D" id="3.30.565.10">
    <property type="entry name" value="Histidine kinase-like ATPase, C-terminal domain"/>
    <property type="match status" value="1"/>
</dbReference>
<dbReference type="AlphaFoldDB" id="A0A543JHE3"/>
<dbReference type="OrthoDB" id="9802640at2"/>
<reference evidence="1 2" key="1">
    <citation type="submission" date="2019-06" db="EMBL/GenBank/DDBJ databases">
        <title>Sequencing the genomes of 1000 actinobacteria strains.</title>
        <authorList>
            <person name="Klenk H.-P."/>
        </authorList>
    </citation>
    <scope>NUCLEOTIDE SEQUENCE [LARGE SCALE GENOMIC DNA]</scope>
    <source>
        <strain evidence="1 2">DSM 45456</strain>
    </source>
</reference>
<keyword evidence="1" id="KW-0808">Transferase</keyword>
<sequence>MTCVHLCGDLSLKVNESTTRGTPLTQVSEPGSPVAYVQVEIDYAILQHFSQHLYSSPNKAVEELVTNGYDALAMKVNVFLPGSSARDCVLVWDDGDSMDLDGIRQLWWIARSPKNDGTARVARSAARGIERAMIGKFGIGKLASYALGDRISHLCHREGRYYLIAVSYGQAPKTDPGDASPRKGFEVPVLELSEESAKTFTKSLYRTVPSNFNELWSQPSWTLAIIDELKEEVNLTPGRLRWVLGNGMPSRPDFKAFVNQVEVTPKIEQGALATWDASDKGIKERLKAEWDEAKKAGRVTGDIEFTKKGDHPVVVMPHLGDVRLRVKLFDRSLFQKDRSESGRSEGFFVMVRDRLLNPDDPKLFLHDPSYGAFNRMQIFIWADGLDSDLLADRERLHRLAPTGVELEILQVALYRAGRNKLTATESHARLESRVAELPIIAREYLRDPLTALIMNEPGGDLTAVNPSETRMTIEARGSKSPLSSLDVAENRIVTNIDHPMYVTMLETFGRSRRSQEAQKLVEMFAVADLLLKGRLLDLGVDIDIVDNVMKWREAQLRSLQAGFKQSPDVIIKEVIDTSYKGHKPFEQALAKLFQLMGFYAEIDGASGKKDVLVIAPVGEEEKRFTVEAKGSKKSLANDDAEISGAAAHAIEVDALFSVVVAREFAGFARLPEGEEPAILKECRAQKVDVSIITVDALVDLYEAVKRHQYPLPMISDTLAEICSPEEKRRRIAEMRNPLTANFDWRDVFDELWSMQQGTASREPVSTLALRQARPEWKAMSRESFDQVLVGLDSLSGGLLKVTTSQHTVNLLQAPDLVAARIAASVEGNPDKKS</sequence>
<proteinExistence type="predicted"/>
<dbReference type="GO" id="GO:0016301">
    <property type="term" value="F:kinase activity"/>
    <property type="evidence" value="ECO:0007669"/>
    <property type="project" value="UniProtKB-KW"/>
</dbReference>
<accession>A0A543JHE3</accession>
<organism evidence="1 2">
    <name type="scientific">Saccharothrix saharensis</name>
    <dbReference type="NCBI Taxonomy" id="571190"/>
    <lineage>
        <taxon>Bacteria</taxon>
        <taxon>Bacillati</taxon>
        <taxon>Actinomycetota</taxon>
        <taxon>Actinomycetes</taxon>
        <taxon>Pseudonocardiales</taxon>
        <taxon>Pseudonocardiaceae</taxon>
        <taxon>Saccharothrix</taxon>
    </lineage>
</organism>
<protein>
    <submittedName>
        <fullName evidence="1">Histidine kinase/DNA gyrase B/HSP90-like ATPase</fullName>
    </submittedName>
</protein>